<feature type="transmembrane region" description="Helical" evidence="1">
    <location>
        <begin position="155"/>
        <end position="173"/>
    </location>
</feature>
<keyword evidence="1" id="KW-0812">Transmembrane</keyword>
<protein>
    <submittedName>
        <fullName evidence="2">Uncharacterized protein</fullName>
    </submittedName>
</protein>
<organism evidence="2 3">
    <name type="scientific">Adonisia turfae CCMR0081</name>
    <dbReference type="NCBI Taxonomy" id="2292702"/>
    <lineage>
        <taxon>Bacteria</taxon>
        <taxon>Bacillati</taxon>
        <taxon>Cyanobacteriota</taxon>
        <taxon>Adonisia</taxon>
        <taxon>Adonisia turfae</taxon>
    </lineage>
</organism>
<proteinExistence type="predicted"/>
<dbReference type="Proteomes" id="UP000481033">
    <property type="component" value="Unassembled WGS sequence"/>
</dbReference>
<keyword evidence="1" id="KW-1133">Transmembrane helix</keyword>
<evidence type="ECO:0000256" key="1">
    <source>
        <dbReference type="SAM" id="Phobius"/>
    </source>
</evidence>
<sequence>MANIPFEPDDLYDDRRKGREQQKIASLLEELKILFFTIEEVGSKAHKYYQLGLRIKKEYGDFEQDNPEQTGKSSEQDVIALNYLQLLIVAYLLNIFVLFQAASYLVSLLVGSNSVLQGIGILLIPIALIGLQIYTGIDLYLAEDKGGRSLMTKRWGAKLIVLVSPLLILGTFIGETWGGLPMLHQVLLLIARLVLATYTDMQIVDNGKQGFEAQRFLLFGLRSLHLKRQYKEATRIVETSAFEAVQNHQTYQQKCTEFRHKFPEEPLTMPQFSAITRWVLERWQGISFTENP</sequence>
<feature type="transmembrane region" description="Helical" evidence="1">
    <location>
        <begin position="114"/>
        <end position="134"/>
    </location>
</feature>
<dbReference type="EMBL" id="QXHD01000004">
    <property type="protein sequence ID" value="NEZ61046.1"/>
    <property type="molecule type" value="Genomic_DNA"/>
</dbReference>
<evidence type="ECO:0000313" key="3">
    <source>
        <dbReference type="Proteomes" id="UP000481033"/>
    </source>
</evidence>
<dbReference type="RefSeq" id="WP_163703300.1">
    <property type="nucleotide sequence ID" value="NZ_QXHD01000004.1"/>
</dbReference>
<keyword evidence="3" id="KW-1185">Reference proteome</keyword>
<dbReference type="AlphaFoldDB" id="A0A6M0RY28"/>
<keyword evidence="1" id="KW-0472">Membrane</keyword>
<gene>
    <name evidence="2" type="ORF">DXZ20_36510</name>
</gene>
<evidence type="ECO:0000313" key="2">
    <source>
        <dbReference type="EMBL" id="NEZ61046.1"/>
    </source>
</evidence>
<feature type="transmembrane region" description="Helical" evidence="1">
    <location>
        <begin position="80"/>
        <end position="102"/>
    </location>
</feature>
<accession>A0A6M0RY28</accession>
<comment type="caution">
    <text evidence="2">The sequence shown here is derived from an EMBL/GenBank/DDBJ whole genome shotgun (WGS) entry which is preliminary data.</text>
</comment>
<name>A0A6M0RY28_9CYAN</name>
<reference evidence="2 3" key="1">
    <citation type="journal article" date="2020" name="Microb. Ecol.">
        <title>Ecogenomics of the Marine Benthic Filamentous Cyanobacterium Adonisia.</title>
        <authorList>
            <person name="Walter J.M."/>
            <person name="Coutinho F.H."/>
            <person name="Leomil L."/>
            <person name="Hargreaves P.I."/>
            <person name="Campeao M.E."/>
            <person name="Vieira V.V."/>
            <person name="Silva B.S."/>
            <person name="Fistarol G.O."/>
            <person name="Salomon P.S."/>
            <person name="Sawabe T."/>
            <person name="Mino S."/>
            <person name="Hosokawa M."/>
            <person name="Miyashita H."/>
            <person name="Maruyama F."/>
            <person name="van Verk M.C."/>
            <person name="Dutilh B.E."/>
            <person name="Thompson C.C."/>
            <person name="Thompson F.L."/>
        </authorList>
    </citation>
    <scope>NUCLEOTIDE SEQUENCE [LARGE SCALE GENOMIC DNA]</scope>
    <source>
        <strain evidence="2 3">CCMR0081</strain>
    </source>
</reference>